<evidence type="ECO:0000259" key="7">
    <source>
        <dbReference type="SMART" id="SM00702"/>
    </source>
</evidence>
<dbReference type="SMART" id="SM00702">
    <property type="entry name" value="P4Hc"/>
    <property type="match status" value="1"/>
</dbReference>
<dbReference type="SMR" id="A0A9W4U779"/>
<evidence type="ECO:0000256" key="3">
    <source>
        <dbReference type="ARBA" id="ARBA00022964"/>
    </source>
</evidence>
<comment type="cofactor">
    <cofactor evidence="1">
        <name>L-ascorbate</name>
        <dbReference type="ChEBI" id="CHEBI:38290"/>
    </cofactor>
</comment>
<feature type="transmembrane region" description="Helical" evidence="6">
    <location>
        <begin position="26"/>
        <end position="45"/>
    </location>
</feature>
<dbReference type="Pfam" id="PF13640">
    <property type="entry name" value="2OG-FeII_Oxy_3"/>
    <property type="match status" value="1"/>
</dbReference>
<keyword evidence="6" id="KW-1133">Transmembrane helix</keyword>
<evidence type="ECO:0000256" key="2">
    <source>
        <dbReference type="ARBA" id="ARBA00022723"/>
    </source>
</evidence>
<keyword evidence="3" id="KW-0223">Dioxygenase</keyword>
<dbReference type="GO" id="GO:0005506">
    <property type="term" value="F:iron ion binding"/>
    <property type="evidence" value="ECO:0007669"/>
    <property type="project" value="InterPro"/>
</dbReference>
<evidence type="ECO:0000313" key="8">
    <source>
        <dbReference type="EMBL" id="CAI6277505.1"/>
    </source>
</evidence>
<reference evidence="8" key="1">
    <citation type="submission" date="2023-01" db="EMBL/GenBank/DDBJ databases">
        <authorList>
            <person name="Van Ghelder C."/>
            <person name="Rancurel C."/>
        </authorList>
    </citation>
    <scope>NUCLEOTIDE SEQUENCE</scope>
    <source>
        <strain evidence="8">CNCM I-4278</strain>
    </source>
</reference>
<comment type="caution">
    <text evidence="8">The sequence shown here is derived from an EMBL/GenBank/DDBJ whole genome shotgun (WGS) entry which is preliminary data.</text>
</comment>
<gene>
    <name evidence="8" type="ORF">PDIGIT_LOCUS1974</name>
</gene>
<dbReference type="Gene3D" id="2.60.120.620">
    <property type="entry name" value="q2cbj1_9rhob like domain"/>
    <property type="match status" value="1"/>
</dbReference>
<dbReference type="Proteomes" id="UP001152607">
    <property type="component" value="Unassembled WGS sequence"/>
</dbReference>
<keyword evidence="5" id="KW-0408">Iron</keyword>
<keyword evidence="9" id="KW-1185">Reference proteome</keyword>
<evidence type="ECO:0000256" key="4">
    <source>
        <dbReference type="ARBA" id="ARBA00023002"/>
    </source>
</evidence>
<dbReference type="InterPro" id="IPR045054">
    <property type="entry name" value="P4HA-like"/>
</dbReference>
<protein>
    <recommendedName>
        <fullName evidence="7">Prolyl 4-hydroxylase alpha subunit domain-containing protein</fullName>
    </recommendedName>
</protein>
<accession>A0A9W4U779</accession>
<dbReference type="AlphaFoldDB" id="A0A9W4U779"/>
<dbReference type="PANTHER" id="PTHR10869:SF242">
    <property type="entry name" value="PROLYL 4-HYDROXYLASE ALPHA SUBUNIT DOMAIN-CONTAINING PROTEIN"/>
    <property type="match status" value="1"/>
</dbReference>
<keyword evidence="4" id="KW-0560">Oxidoreductase</keyword>
<name>A0A9W4U779_9PLEO</name>
<feature type="domain" description="Prolyl 4-hydroxylase alpha subunit" evidence="7">
    <location>
        <begin position="97"/>
        <end position="312"/>
    </location>
</feature>
<evidence type="ECO:0000256" key="5">
    <source>
        <dbReference type="ARBA" id="ARBA00023004"/>
    </source>
</evidence>
<organism evidence="8 9">
    <name type="scientific">Periconia digitata</name>
    <dbReference type="NCBI Taxonomy" id="1303443"/>
    <lineage>
        <taxon>Eukaryota</taxon>
        <taxon>Fungi</taxon>
        <taxon>Dikarya</taxon>
        <taxon>Ascomycota</taxon>
        <taxon>Pezizomycotina</taxon>
        <taxon>Dothideomycetes</taxon>
        <taxon>Pleosporomycetidae</taxon>
        <taxon>Pleosporales</taxon>
        <taxon>Massarineae</taxon>
        <taxon>Periconiaceae</taxon>
        <taxon>Periconia</taxon>
    </lineage>
</organism>
<dbReference type="OrthoDB" id="420380at2759"/>
<keyword evidence="6" id="KW-0812">Transmembrane</keyword>
<dbReference type="InterPro" id="IPR044862">
    <property type="entry name" value="Pro_4_hyd_alph_FE2OG_OXY"/>
</dbReference>
<dbReference type="EMBL" id="CAOQHR010000001">
    <property type="protein sequence ID" value="CAI6277505.1"/>
    <property type="molecule type" value="Genomic_DNA"/>
</dbReference>
<evidence type="ECO:0000256" key="6">
    <source>
        <dbReference type="SAM" id="Phobius"/>
    </source>
</evidence>
<keyword evidence="2" id="KW-0479">Metal-binding</keyword>
<dbReference type="GO" id="GO:0031418">
    <property type="term" value="F:L-ascorbic acid binding"/>
    <property type="evidence" value="ECO:0007669"/>
    <property type="project" value="InterPro"/>
</dbReference>
<sequence length="315" mass="34788">MASLNKKQDGPALGAKAKRRPAVSSLEYVGLVAFFVLPFFLQAIWSGQIQQWISPLLRTKISAPSQNATEDIDPSSPSLLEACHTHTYNTEIVSLDPLLIYINNFTSSAEAEALIKLGAPEFVDSYIARSNGANQKVSGRTSQSAPLDDDHPLVACILARARRFLGSMLLPSEPFSLPQLVRYHASQRYDLHTDFWPTHQLMKDGSGRRYNRPASFFVFLRANCTGGETWFPNVDVLDGDGDRSESVEGLFGGKIGKATERGKEKGVVFMPIVGNALFWVNIDGKGKGDRRMLHSGLPVGEGEKIGMNLWPRKFY</sequence>
<proteinExistence type="predicted"/>
<dbReference type="InterPro" id="IPR006620">
    <property type="entry name" value="Pro_4_hyd_alph"/>
</dbReference>
<keyword evidence="6" id="KW-0472">Membrane</keyword>
<evidence type="ECO:0000256" key="1">
    <source>
        <dbReference type="ARBA" id="ARBA00001961"/>
    </source>
</evidence>
<dbReference type="PANTHER" id="PTHR10869">
    <property type="entry name" value="PROLYL 4-HYDROXYLASE ALPHA SUBUNIT"/>
    <property type="match status" value="1"/>
</dbReference>
<dbReference type="GO" id="GO:0005783">
    <property type="term" value="C:endoplasmic reticulum"/>
    <property type="evidence" value="ECO:0007669"/>
    <property type="project" value="TreeGrafter"/>
</dbReference>
<evidence type="ECO:0000313" key="9">
    <source>
        <dbReference type="Proteomes" id="UP001152607"/>
    </source>
</evidence>
<dbReference type="GO" id="GO:0004656">
    <property type="term" value="F:procollagen-proline 4-dioxygenase activity"/>
    <property type="evidence" value="ECO:0007669"/>
    <property type="project" value="TreeGrafter"/>
</dbReference>